<dbReference type="InterPro" id="IPR008621">
    <property type="entry name" value="Cbb3-typ_cyt_oxidase_comp"/>
</dbReference>
<sequence length="54" mass="5979">MDFQDIARIAVTVISFFCFLGICAWAYSRSSRKGFDEAAQAPLLDDDTPHGPRA</sequence>
<keyword evidence="3" id="KW-1185">Reference proteome</keyword>
<keyword evidence="1" id="KW-1133">Transmembrane helix</keyword>
<dbReference type="CDD" id="cd01324">
    <property type="entry name" value="cbb3_Oxidase_CcoQ"/>
    <property type="match status" value="1"/>
</dbReference>
<evidence type="ECO:0000256" key="1">
    <source>
        <dbReference type="SAM" id="Phobius"/>
    </source>
</evidence>
<dbReference type="Proteomes" id="UP000604737">
    <property type="component" value="Unassembled WGS sequence"/>
</dbReference>
<protein>
    <recommendedName>
        <fullName evidence="4">Cbb3-type cytochrome c oxidase subunit 3</fullName>
    </recommendedName>
</protein>
<comment type="caution">
    <text evidence="2">The sequence shown here is derived from an EMBL/GenBank/DDBJ whole genome shotgun (WGS) entry which is preliminary data.</text>
</comment>
<dbReference type="RefSeq" id="WP_189459467.1">
    <property type="nucleotide sequence ID" value="NZ_BMYO01000003.1"/>
</dbReference>
<organism evidence="2 3">
    <name type="scientific">Jeongeupia chitinilytica</name>
    <dbReference type="NCBI Taxonomy" id="1041641"/>
    <lineage>
        <taxon>Bacteria</taxon>
        <taxon>Pseudomonadati</taxon>
        <taxon>Pseudomonadota</taxon>
        <taxon>Betaproteobacteria</taxon>
        <taxon>Neisseriales</taxon>
        <taxon>Chitinibacteraceae</taxon>
        <taxon>Jeongeupia</taxon>
    </lineage>
</organism>
<evidence type="ECO:0008006" key="4">
    <source>
        <dbReference type="Google" id="ProtNLM"/>
    </source>
</evidence>
<evidence type="ECO:0000313" key="2">
    <source>
        <dbReference type="EMBL" id="GHD60657.1"/>
    </source>
</evidence>
<keyword evidence="1" id="KW-0812">Transmembrane</keyword>
<accession>A0ABQ3GYI0</accession>
<dbReference type="EMBL" id="BMYO01000003">
    <property type="protein sequence ID" value="GHD60657.1"/>
    <property type="molecule type" value="Genomic_DNA"/>
</dbReference>
<gene>
    <name evidence="2" type="ORF">GCM10007350_14030</name>
</gene>
<evidence type="ECO:0000313" key="3">
    <source>
        <dbReference type="Proteomes" id="UP000604737"/>
    </source>
</evidence>
<dbReference type="Pfam" id="PF05545">
    <property type="entry name" value="FixQ"/>
    <property type="match status" value="1"/>
</dbReference>
<keyword evidence="1" id="KW-0472">Membrane</keyword>
<reference evidence="3" key="1">
    <citation type="journal article" date="2019" name="Int. J. Syst. Evol. Microbiol.">
        <title>The Global Catalogue of Microorganisms (GCM) 10K type strain sequencing project: providing services to taxonomists for standard genome sequencing and annotation.</title>
        <authorList>
            <consortium name="The Broad Institute Genomics Platform"/>
            <consortium name="The Broad Institute Genome Sequencing Center for Infectious Disease"/>
            <person name="Wu L."/>
            <person name="Ma J."/>
        </authorList>
    </citation>
    <scope>NUCLEOTIDE SEQUENCE [LARGE SCALE GENOMIC DNA]</scope>
    <source>
        <strain evidence="3">KCTC 23701</strain>
    </source>
</reference>
<name>A0ABQ3GYI0_9NEIS</name>
<feature type="transmembrane region" description="Helical" evidence="1">
    <location>
        <begin position="6"/>
        <end position="27"/>
    </location>
</feature>
<proteinExistence type="predicted"/>